<dbReference type="PANTHER" id="PTHR42850">
    <property type="entry name" value="METALLOPHOSPHOESTERASE"/>
    <property type="match status" value="1"/>
</dbReference>
<evidence type="ECO:0000259" key="1">
    <source>
        <dbReference type="Pfam" id="PF00149"/>
    </source>
</evidence>
<dbReference type="EMBL" id="BMZO01000003">
    <property type="protein sequence ID" value="GHC67767.1"/>
    <property type="molecule type" value="Genomic_DNA"/>
</dbReference>
<dbReference type="RefSeq" id="WP_189488919.1">
    <property type="nucleotide sequence ID" value="NZ_BMZO01000003.1"/>
</dbReference>
<dbReference type="GO" id="GO:0016791">
    <property type="term" value="F:phosphatase activity"/>
    <property type="evidence" value="ECO:0007669"/>
    <property type="project" value="TreeGrafter"/>
</dbReference>
<gene>
    <name evidence="2" type="ORF">GCM10010136_12130</name>
</gene>
<organism evidence="2 3">
    <name type="scientific">Limoniibacter endophyticus</name>
    <dbReference type="NCBI Taxonomy" id="1565040"/>
    <lineage>
        <taxon>Bacteria</taxon>
        <taxon>Pseudomonadati</taxon>
        <taxon>Pseudomonadota</taxon>
        <taxon>Alphaproteobacteria</taxon>
        <taxon>Hyphomicrobiales</taxon>
        <taxon>Bartonellaceae</taxon>
        <taxon>Limoniibacter</taxon>
    </lineage>
</organism>
<dbReference type="InterPro" id="IPR029052">
    <property type="entry name" value="Metallo-depent_PP-like"/>
</dbReference>
<dbReference type="Pfam" id="PF00149">
    <property type="entry name" value="Metallophos"/>
    <property type="match status" value="1"/>
</dbReference>
<proteinExistence type="predicted"/>
<protein>
    <submittedName>
        <fullName evidence="2">Metallophosphatase</fullName>
    </submittedName>
</protein>
<evidence type="ECO:0000313" key="2">
    <source>
        <dbReference type="EMBL" id="GHC67767.1"/>
    </source>
</evidence>
<reference evidence="2" key="1">
    <citation type="journal article" date="2014" name="Int. J. Syst. Evol. Microbiol.">
        <title>Complete genome sequence of Corynebacterium casei LMG S-19264T (=DSM 44701T), isolated from a smear-ripened cheese.</title>
        <authorList>
            <consortium name="US DOE Joint Genome Institute (JGI-PGF)"/>
            <person name="Walter F."/>
            <person name="Albersmeier A."/>
            <person name="Kalinowski J."/>
            <person name="Ruckert C."/>
        </authorList>
    </citation>
    <scope>NUCLEOTIDE SEQUENCE</scope>
    <source>
        <strain evidence="2">KCTC 42097</strain>
    </source>
</reference>
<feature type="domain" description="Calcineurin-like phosphoesterase" evidence="1">
    <location>
        <begin position="24"/>
        <end position="214"/>
    </location>
</feature>
<keyword evidence="3" id="KW-1185">Reference proteome</keyword>
<dbReference type="Gene3D" id="3.60.21.10">
    <property type="match status" value="1"/>
</dbReference>
<evidence type="ECO:0000313" key="3">
    <source>
        <dbReference type="Proteomes" id="UP000641137"/>
    </source>
</evidence>
<dbReference type="SUPFAM" id="SSF56300">
    <property type="entry name" value="Metallo-dependent phosphatases"/>
    <property type="match status" value="1"/>
</dbReference>
<dbReference type="GO" id="GO:0005737">
    <property type="term" value="C:cytoplasm"/>
    <property type="evidence" value="ECO:0007669"/>
    <property type="project" value="TreeGrafter"/>
</dbReference>
<dbReference type="InterPro" id="IPR050126">
    <property type="entry name" value="Ap4A_hydrolase"/>
</dbReference>
<dbReference type="GO" id="GO:0110154">
    <property type="term" value="P:RNA decapping"/>
    <property type="evidence" value="ECO:0007669"/>
    <property type="project" value="TreeGrafter"/>
</dbReference>
<sequence>MNDSAHTHQISLSQARGPENCVLYAIGDIHGRYDLMQAMERSIALDFAERGASRREIIFLGDYVDRGPQSRQVLERLSQLRAAPDIHILCGNHDAAMVEFLDHPSGEGLFALNGGDATARSYGIEIDFTDPLSLARGHQALCEAIPPEHVELLRNMPDRYVAGDFFFCHAGIDPTVALENQEHDDLLWIRKLFLDCDGLHPKVIVHGHTPTKQVEMLPNRVNLDTHAWKRGVLSALVIDGPEKKIIQAGEA</sequence>
<comment type="caution">
    <text evidence="2">The sequence shown here is derived from an EMBL/GenBank/DDBJ whole genome shotgun (WGS) entry which is preliminary data.</text>
</comment>
<dbReference type="PANTHER" id="PTHR42850:SF4">
    <property type="entry name" value="ZINC-DEPENDENT ENDOPOLYPHOSPHATASE"/>
    <property type="match status" value="1"/>
</dbReference>
<dbReference type="InterPro" id="IPR004843">
    <property type="entry name" value="Calcineurin-like_PHP"/>
</dbReference>
<dbReference type="Proteomes" id="UP000641137">
    <property type="component" value="Unassembled WGS sequence"/>
</dbReference>
<accession>A0A8J3DQV5</accession>
<reference evidence="2" key="2">
    <citation type="submission" date="2020-09" db="EMBL/GenBank/DDBJ databases">
        <authorList>
            <person name="Sun Q."/>
            <person name="Kim S."/>
        </authorList>
    </citation>
    <scope>NUCLEOTIDE SEQUENCE</scope>
    <source>
        <strain evidence="2">KCTC 42097</strain>
    </source>
</reference>
<dbReference type="GO" id="GO:0008803">
    <property type="term" value="F:bis(5'-nucleosyl)-tetraphosphatase (symmetrical) activity"/>
    <property type="evidence" value="ECO:0007669"/>
    <property type="project" value="TreeGrafter"/>
</dbReference>
<dbReference type="AlphaFoldDB" id="A0A8J3DQV5"/>
<name>A0A8J3DQV5_9HYPH</name>